<dbReference type="SUPFAM" id="SSF52540">
    <property type="entry name" value="P-loop containing nucleoside triphosphate hydrolases"/>
    <property type="match status" value="1"/>
</dbReference>
<dbReference type="Gene3D" id="3.40.50.300">
    <property type="entry name" value="P-loop containing nucleotide triphosphate hydrolases"/>
    <property type="match status" value="1"/>
</dbReference>
<proteinExistence type="predicted"/>
<organism evidence="2 3">
    <name type="scientific">Pseudonocardia alni subsp. carboxydivorans</name>
    <dbReference type="NCBI Taxonomy" id="415010"/>
    <lineage>
        <taxon>Bacteria</taxon>
        <taxon>Bacillati</taxon>
        <taxon>Actinomycetota</taxon>
        <taxon>Actinomycetes</taxon>
        <taxon>Pseudonocardiales</taxon>
        <taxon>Pseudonocardiaceae</taxon>
        <taxon>Pseudonocardia</taxon>
    </lineage>
</organism>
<keyword evidence="3" id="KW-1185">Reference proteome</keyword>
<comment type="caution">
    <text evidence="2">The sequence shown here is derived from an EMBL/GenBank/DDBJ whole genome shotgun (WGS) entry which is preliminary data.</text>
</comment>
<evidence type="ECO:0000259" key="1">
    <source>
        <dbReference type="Pfam" id="PF00350"/>
    </source>
</evidence>
<evidence type="ECO:0000313" key="2">
    <source>
        <dbReference type="EMBL" id="MEK6463950.1"/>
    </source>
</evidence>
<dbReference type="InterPro" id="IPR045063">
    <property type="entry name" value="Dynamin_N"/>
</dbReference>
<evidence type="ECO:0000313" key="3">
    <source>
        <dbReference type="Proteomes" id="UP001367513"/>
    </source>
</evidence>
<gene>
    <name evidence="2" type="ORF">WG925_09420</name>
</gene>
<sequence length="626" mass="65256">MTTATALVDTRALLGLPDPAVVLRTACRTAAGRAHDPGLRAELTRIADTLGRPLQLAVAGAVGAGKSTLINAILGRPVAPADAGECTRVVIWYSYGPDDGLVVVERRHGAPVLRRLVDGRMPEDLGCPVAEVLRVRVLLDDPRLRVLTVIDTPGVDTVRAATEEATRRLLFGDDAAGHAQALVYVLRHLQRFDADVLAEFRALSGAAGMTAVDTAAVLSHVDRVPGGDPWPDAHRVAGRARAALRGVALDVAPVSGLLAETARCRLLGPAELTGLRALAALDDDLLDDLLLDLDDFTGHGAADLTADLGDGPAAALDAALPAPVRAALTGRLHRYGIRVAVDLLRSRPDAGPDALHAALLAASGHDDGLGPAVDRFRRHAHRLTAHAAVARIRRLAAQPARHPADRAAVAGLHRVVDADRRIATELRALALPAAGAAVARGDLLLDGPMTDELMRMVREDDVAAQLGLPPTAGAGEVVARARAAAARWRAVADAAGRTVGGRRARDVLAVLESIADSLGGPAAPRPGPAPGGSPLDRGRLLALAAHPSVPQDDRDALTRLARSRTAHRAVGLRGATPDERRAAAAGLAIRLRRLAAAPLPGPERATLHAVCDLYDRIAGPRPRETP</sequence>
<dbReference type="RefSeq" id="WP_346105093.1">
    <property type="nucleotide sequence ID" value="NZ_BAAAOD010000042.1"/>
</dbReference>
<dbReference type="Pfam" id="PF00350">
    <property type="entry name" value="Dynamin_N"/>
    <property type="match status" value="1"/>
</dbReference>
<dbReference type="EMBL" id="JBBPIX010000003">
    <property type="protein sequence ID" value="MEK6463950.1"/>
    <property type="molecule type" value="Genomic_DNA"/>
</dbReference>
<dbReference type="Proteomes" id="UP001367513">
    <property type="component" value="Unassembled WGS sequence"/>
</dbReference>
<dbReference type="InterPro" id="IPR027417">
    <property type="entry name" value="P-loop_NTPase"/>
</dbReference>
<feature type="domain" description="Dynamin N-terminal" evidence="1">
    <location>
        <begin position="56"/>
        <end position="170"/>
    </location>
</feature>
<protein>
    <submittedName>
        <fullName evidence="2">Dynamin family protein</fullName>
    </submittedName>
</protein>
<reference evidence="2 3" key="1">
    <citation type="submission" date="2024-03" db="EMBL/GenBank/DDBJ databases">
        <title>Draft genome sequence of Pseudonocardia carboxydivorans JCM 14827.</title>
        <authorList>
            <person name="Duangmal K."/>
        </authorList>
    </citation>
    <scope>NUCLEOTIDE SEQUENCE [LARGE SCALE GENOMIC DNA]</scope>
    <source>
        <strain evidence="2 3">JCM 14827</strain>
    </source>
</reference>
<accession>A0ABU9AD71</accession>
<name>A0ABU9AD71_PSEA5</name>